<accession>A0A6A6INZ9</accession>
<evidence type="ECO:0000313" key="1">
    <source>
        <dbReference type="EMBL" id="KAF2251808.1"/>
    </source>
</evidence>
<evidence type="ECO:0000313" key="2">
    <source>
        <dbReference type="Proteomes" id="UP000800094"/>
    </source>
</evidence>
<name>A0A6A6INZ9_9PLEO</name>
<dbReference type="RefSeq" id="XP_033686812.1">
    <property type="nucleotide sequence ID" value="XM_033821059.1"/>
</dbReference>
<dbReference type="GeneID" id="54574389"/>
<protein>
    <submittedName>
        <fullName evidence="1">Uncharacterized protein</fullName>
    </submittedName>
</protein>
<dbReference type="Proteomes" id="UP000800094">
    <property type="component" value="Unassembled WGS sequence"/>
</dbReference>
<dbReference type="EMBL" id="ML987192">
    <property type="protein sequence ID" value="KAF2251808.1"/>
    <property type="molecule type" value="Genomic_DNA"/>
</dbReference>
<proteinExistence type="predicted"/>
<gene>
    <name evidence="1" type="ORF">BU26DRAFT_244876</name>
</gene>
<dbReference type="AlphaFoldDB" id="A0A6A6INZ9"/>
<sequence>MTQGSAAWSQSCYPFQLSGPGLTLATRQRYVMLRASPDACTVGHFSMGNPSQFDALLFGRTSGLDVLVPAAMQIYLQARKHEDTQWAGSGRYAKIRIQSLILLDIARDAESRPSPNCLLDIRSSFTSAAAAVRLSLPSYSSPTSSRHHPYNLPPATWPLAAACHLPYAVGYAFAAASRFENAADSLSAMITTSLLPRKLSLASRKAGRSCGRSSLHERLFGAPTCSFADDILHAGGMWPPSPAGHFLR</sequence>
<reference evidence="1" key="1">
    <citation type="journal article" date="2020" name="Stud. Mycol.">
        <title>101 Dothideomycetes genomes: a test case for predicting lifestyles and emergence of pathogens.</title>
        <authorList>
            <person name="Haridas S."/>
            <person name="Albert R."/>
            <person name="Binder M."/>
            <person name="Bloem J."/>
            <person name="Labutti K."/>
            <person name="Salamov A."/>
            <person name="Andreopoulos B."/>
            <person name="Baker S."/>
            <person name="Barry K."/>
            <person name="Bills G."/>
            <person name="Bluhm B."/>
            <person name="Cannon C."/>
            <person name="Castanera R."/>
            <person name="Culley D."/>
            <person name="Daum C."/>
            <person name="Ezra D."/>
            <person name="Gonzalez J."/>
            <person name="Henrissat B."/>
            <person name="Kuo A."/>
            <person name="Liang C."/>
            <person name="Lipzen A."/>
            <person name="Lutzoni F."/>
            <person name="Magnuson J."/>
            <person name="Mondo S."/>
            <person name="Nolan M."/>
            <person name="Ohm R."/>
            <person name="Pangilinan J."/>
            <person name="Park H.-J."/>
            <person name="Ramirez L."/>
            <person name="Alfaro M."/>
            <person name="Sun H."/>
            <person name="Tritt A."/>
            <person name="Yoshinaga Y."/>
            <person name="Zwiers L.-H."/>
            <person name="Turgeon B."/>
            <person name="Goodwin S."/>
            <person name="Spatafora J."/>
            <person name="Crous P."/>
            <person name="Grigoriev I."/>
        </authorList>
    </citation>
    <scope>NUCLEOTIDE SEQUENCE</scope>
    <source>
        <strain evidence="1">CBS 122368</strain>
    </source>
</reference>
<organism evidence="1 2">
    <name type="scientific">Trematosphaeria pertusa</name>
    <dbReference type="NCBI Taxonomy" id="390896"/>
    <lineage>
        <taxon>Eukaryota</taxon>
        <taxon>Fungi</taxon>
        <taxon>Dikarya</taxon>
        <taxon>Ascomycota</taxon>
        <taxon>Pezizomycotina</taxon>
        <taxon>Dothideomycetes</taxon>
        <taxon>Pleosporomycetidae</taxon>
        <taxon>Pleosporales</taxon>
        <taxon>Massarineae</taxon>
        <taxon>Trematosphaeriaceae</taxon>
        <taxon>Trematosphaeria</taxon>
    </lineage>
</organism>
<keyword evidence="2" id="KW-1185">Reference proteome</keyword>